<reference evidence="1 2" key="1">
    <citation type="journal article" date="2020" name="Nat. Food">
        <title>A phased Vanilla planifolia genome enables genetic improvement of flavour and production.</title>
        <authorList>
            <person name="Hasing T."/>
            <person name="Tang H."/>
            <person name="Brym M."/>
            <person name="Khazi F."/>
            <person name="Huang T."/>
            <person name="Chambers A.H."/>
        </authorList>
    </citation>
    <scope>NUCLEOTIDE SEQUENCE [LARGE SCALE GENOMIC DNA]</scope>
    <source>
        <tissue evidence="1">Leaf</tissue>
    </source>
</reference>
<comment type="caution">
    <text evidence="1">The sequence shown here is derived from an EMBL/GenBank/DDBJ whole genome shotgun (WGS) entry which is preliminary data.</text>
</comment>
<protein>
    <submittedName>
        <fullName evidence="1">Uncharacterized protein</fullName>
    </submittedName>
</protein>
<dbReference type="Proteomes" id="UP000639772">
    <property type="component" value="Chromosome 10"/>
</dbReference>
<evidence type="ECO:0000313" key="2">
    <source>
        <dbReference type="Proteomes" id="UP000639772"/>
    </source>
</evidence>
<accession>A0A835Q9F8</accession>
<gene>
    <name evidence="1" type="ORF">HPP92_018987</name>
</gene>
<proteinExistence type="predicted"/>
<sequence>MVKRANGGGWRRTGVGEEGIIHVTERVEWNTTLGDKGEEGIHRIVKQRRREETASGRDERRRTSVRGLCRDEPLLEGLRRREEQIHRRVRVATEEGEIIGLVGFQDEGELLRREDPRCQHENEGQREEKKNEMMNGNDICCIAQINFGPFDVAVNFP</sequence>
<name>A0A835Q9F8_VANPL</name>
<organism evidence="1 2">
    <name type="scientific">Vanilla planifolia</name>
    <name type="common">Vanilla</name>
    <dbReference type="NCBI Taxonomy" id="51239"/>
    <lineage>
        <taxon>Eukaryota</taxon>
        <taxon>Viridiplantae</taxon>
        <taxon>Streptophyta</taxon>
        <taxon>Embryophyta</taxon>
        <taxon>Tracheophyta</taxon>
        <taxon>Spermatophyta</taxon>
        <taxon>Magnoliopsida</taxon>
        <taxon>Liliopsida</taxon>
        <taxon>Asparagales</taxon>
        <taxon>Orchidaceae</taxon>
        <taxon>Vanilloideae</taxon>
        <taxon>Vanilleae</taxon>
        <taxon>Vanilla</taxon>
    </lineage>
</organism>
<evidence type="ECO:0000313" key="1">
    <source>
        <dbReference type="EMBL" id="KAG0464823.1"/>
    </source>
</evidence>
<dbReference type="EMBL" id="JADCNM010000010">
    <property type="protein sequence ID" value="KAG0464823.1"/>
    <property type="molecule type" value="Genomic_DNA"/>
</dbReference>
<dbReference type="AlphaFoldDB" id="A0A835Q9F8"/>